<feature type="transmembrane region" description="Helical" evidence="2">
    <location>
        <begin position="214"/>
        <end position="239"/>
    </location>
</feature>
<dbReference type="Proteomes" id="UP001602287">
    <property type="component" value="Unassembled WGS sequence"/>
</dbReference>
<evidence type="ECO:0000313" key="4">
    <source>
        <dbReference type="Proteomes" id="UP001602287"/>
    </source>
</evidence>
<evidence type="ECO:0000313" key="3">
    <source>
        <dbReference type="EMBL" id="MFF5201340.1"/>
    </source>
</evidence>
<comment type="caution">
    <text evidence="3">The sequence shown here is derived from an EMBL/GenBank/DDBJ whole genome shotgun (WGS) entry which is preliminary data.</text>
</comment>
<organism evidence="3 4">
    <name type="scientific">Micromonospora parva</name>
    <dbReference type="NCBI Taxonomy" id="1464048"/>
    <lineage>
        <taxon>Bacteria</taxon>
        <taxon>Bacillati</taxon>
        <taxon>Actinomycetota</taxon>
        <taxon>Actinomycetes</taxon>
        <taxon>Micromonosporales</taxon>
        <taxon>Micromonosporaceae</taxon>
        <taxon>Micromonospora</taxon>
    </lineage>
</organism>
<feature type="transmembrane region" description="Helical" evidence="2">
    <location>
        <begin position="74"/>
        <end position="93"/>
    </location>
</feature>
<feature type="transmembrane region" description="Helical" evidence="2">
    <location>
        <begin position="126"/>
        <end position="147"/>
    </location>
</feature>
<keyword evidence="2" id="KW-0472">Membrane</keyword>
<feature type="transmembrane region" description="Helical" evidence="2">
    <location>
        <begin position="99"/>
        <end position="117"/>
    </location>
</feature>
<dbReference type="EMBL" id="JBIAZM010000006">
    <property type="protein sequence ID" value="MFF5201340.1"/>
    <property type="molecule type" value="Genomic_DNA"/>
</dbReference>
<feature type="transmembrane region" description="Helical" evidence="2">
    <location>
        <begin position="259"/>
        <end position="282"/>
    </location>
</feature>
<feature type="transmembrane region" description="Helical" evidence="2">
    <location>
        <begin position="325"/>
        <end position="358"/>
    </location>
</feature>
<protein>
    <submittedName>
        <fullName evidence="3">Low temperature requirement protein A</fullName>
    </submittedName>
</protein>
<dbReference type="PANTHER" id="PTHR36840">
    <property type="entry name" value="BLL5714 PROTEIN"/>
    <property type="match status" value="1"/>
</dbReference>
<keyword evidence="2" id="KW-1133">Transmembrane helix</keyword>
<feature type="transmembrane region" description="Helical" evidence="2">
    <location>
        <begin position="41"/>
        <end position="62"/>
    </location>
</feature>
<gene>
    <name evidence="3" type="ORF">ACFY3B_17230</name>
</gene>
<sequence>MSKLPGSKGVTWEELFFDLAFVFALTQFSTQLHEDHSWSGIGRALILFVPVYWAWGGVTLYTNQRDITSPLDRLGIITLGLGSLLMALTIPRAYEDQGLQFVVIYLAGRVMLAGLALRHLPVWRSLFVGPYGVFLFTAPLLLAGALMHGTARVVLWGAAATIDVLSPWVASRLVAQRHVQPAHYAHRYGLLIILMFGESVIQVGAVAAKEGLTLVQLVAVGAAYILVSVLWYAYFGYGLSDFRQALERARDQPDLRRTILVYGHLFYSFGIITIAVGLADIVPEPFHALPTREAMLLAGGCALFLITFACAHWRIHHTIAWRRLGAGAACLILVPLATLMPALAAVASLIVVIAVMVAAEEATVRRRGDASHGANEVMPREQSDQGPTTEADAAPPST</sequence>
<dbReference type="PANTHER" id="PTHR36840:SF1">
    <property type="entry name" value="BLL5714 PROTEIN"/>
    <property type="match status" value="1"/>
</dbReference>
<dbReference type="Pfam" id="PF06772">
    <property type="entry name" value="LtrA"/>
    <property type="match status" value="1"/>
</dbReference>
<dbReference type="InterPro" id="IPR010640">
    <property type="entry name" value="Low_temperature_requirement_A"/>
</dbReference>
<name>A0ABW6VUM6_9ACTN</name>
<feature type="region of interest" description="Disordered" evidence="1">
    <location>
        <begin position="367"/>
        <end position="398"/>
    </location>
</feature>
<feature type="transmembrane region" description="Helical" evidence="2">
    <location>
        <begin position="153"/>
        <end position="175"/>
    </location>
</feature>
<proteinExistence type="predicted"/>
<evidence type="ECO:0000256" key="2">
    <source>
        <dbReference type="SAM" id="Phobius"/>
    </source>
</evidence>
<dbReference type="RefSeq" id="WP_167337303.1">
    <property type="nucleotide sequence ID" value="NZ_JBEXXF010000019.1"/>
</dbReference>
<reference evidence="3 4" key="1">
    <citation type="submission" date="2024-10" db="EMBL/GenBank/DDBJ databases">
        <title>The Natural Products Discovery Center: Release of the First 8490 Sequenced Strains for Exploring Actinobacteria Biosynthetic Diversity.</title>
        <authorList>
            <person name="Kalkreuter E."/>
            <person name="Kautsar S.A."/>
            <person name="Yang D."/>
            <person name="Bader C.D."/>
            <person name="Teijaro C.N."/>
            <person name="Fluegel L."/>
            <person name="Davis C.M."/>
            <person name="Simpson J.R."/>
            <person name="Lauterbach L."/>
            <person name="Steele A.D."/>
            <person name="Gui C."/>
            <person name="Meng S."/>
            <person name="Li G."/>
            <person name="Viehrig K."/>
            <person name="Ye F."/>
            <person name="Su P."/>
            <person name="Kiefer A.F."/>
            <person name="Nichols A."/>
            <person name="Cepeda A.J."/>
            <person name="Yan W."/>
            <person name="Fan B."/>
            <person name="Jiang Y."/>
            <person name="Adhikari A."/>
            <person name="Zheng C.-J."/>
            <person name="Schuster L."/>
            <person name="Cowan T.M."/>
            <person name="Smanski M.J."/>
            <person name="Chevrette M.G."/>
            <person name="De Carvalho L.P.S."/>
            <person name="Shen B."/>
        </authorList>
    </citation>
    <scope>NUCLEOTIDE SEQUENCE [LARGE SCALE GENOMIC DNA]</scope>
    <source>
        <strain evidence="3 4">NPDC000140</strain>
    </source>
</reference>
<feature type="transmembrane region" description="Helical" evidence="2">
    <location>
        <begin position="294"/>
        <end position="313"/>
    </location>
</feature>
<evidence type="ECO:0000256" key="1">
    <source>
        <dbReference type="SAM" id="MobiDB-lite"/>
    </source>
</evidence>
<accession>A0ABW6VUM6</accession>
<keyword evidence="4" id="KW-1185">Reference proteome</keyword>
<keyword evidence="2" id="KW-0812">Transmembrane</keyword>
<feature type="transmembrane region" description="Helical" evidence="2">
    <location>
        <begin position="187"/>
        <end position="208"/>
    </location>
</feature>